<dbReference type="Proteomes" id="UP000249239">
    <property type="component" value="Unassembled WGS sequence"/>
</dbReference>
<evidence type="ECO:0000256" key="6">
    <source>
        <dbReference type="SAM" id="Phobius"/>
    </source>
</evidence>
<feature type="domain" description="Peptidase S54 rhomboid" evidence="7">
    <location>
        <begin position="55"/>
        <end position="190"/>
    </location>
</feature>
<keyword evidence="4 6" id="KW-0472">Membrane</keyword>
<reference evidence="8 9" key="1">
    <citation type="submission" date="2018-06" db="EMBL/GenBank/DDBJ databases">
        <title>Genomic Encyclopedia of Archaeal and Bacterial Type Strains, Phase II (KMG-II): from individual species to whole genera.</title>
        <authorList>
            <person name="Goeker M."/>
        </authorList>
    </citation>
    <scope>NUCLEOTIDE SEQUENCE [LARGE SCALE GENOMIC DNA]</scope>
    <source>
        <strain evidence="8 9">DSM 6779</strain>
    </source>
</reference>
<dbReference type="InterPro" id="IPR022764">
    <property type="entry name" value="Peptidase_S54_rhomboid_dom"/>
</dbReference>
<name>A0A2W7MRN0_9BACT</name>
<feature type="transmembrane region" description="Helical" evidence="6">
    <location>
        <begin position="175"/>
        <end position="192"/>
    </location>
</feature>
<sequence length="225" mass="25680">MERNIMRRPVEERRLFYSLLVPFSMVLLMFVVMLVSELEGMQMIEWGIRPRVIEHLWGVVTSPFVHGSWSHLGSNVPSFMVLMVSLLYFYREIGYRVFWLIYVLSGLFVWFLGRDSWHVGMSGVIYGMAAFLFFSGIMRGVVSLMAISLMVTFLYGGMVWGVLPLTERLPYSWEAHLGGTLAGMALSVVYRGKGPQAPVKVWDEDADDEVPEGERYWEEGKSGGV</sequence>
<evidence type="ECO:0000313" key="9">
    <source>
        <dbReference type="Proteomes" id="UP000249239"/>
    </source>
</evidence>
<keyword evidence="2 6" id="KW-0812">Transmembrane</keyword>
<feature type="region of interest" description="Disordered" evidence="5">
    <location>
        <begin position="205"/>
        <end position="225"/>
    </location>
</feature>
<evidence type="ECO:0000259" key="7">
    <source>
        <dbReference type="Pfam" id="PF01694"/>
    </source>
</evidence>
<evidence type="ECO:0000256" key="4">
    <source>
        <dbReference type="ARBA" id="ARBA00023136"/>
    </source>
</evidence>
<gene>
    <name evidence="8" type="ORF">LX69_03340</name>
</gene>
<evidence type="ECO:0000313" key="8">
    <source>
        <dbReference type="EMBL" id="PZX10568.1"/>
    </source>
</evidence>
<protein>
    <submittedName>
        <fullName evidence="8">Rhomboid family protein</fullName>
    </submittedName>
</protein>
<feature type="transmembrane region" description="Helical" evidence="6">
    <location>
        <begin position="119"/>
        <end position="137"/>
    </location>
</feature>
<feature type="transmembrane region" description="Helical" evidence="6">
    <location>
        <begin position="15"/>
        <end position="36"/>
    </location>
</feature>
<comment type="caution">
    <text evidence="8">The sequence shown here is derived from an EMBL/GenBank/DDBJ whole genome shotgun (WGS) entry which is preliminary data.</text>
</comment>
<dbReference type="SUPFAM" id="SSF144091">
    <property type="entry name" value="Rhomboid-like"/>
    <property type="match status" value="1"/>
</dbReference>
<feature type="transmembrane region" description="Helical" evidence="6">
    <location>
        <begin position="97"/>
        <end position="113"/>
    </location>
</feature>
<feature type="compositionally biased region" description="Basic and acidic residues" evidence="5">
    <location>
        <begin position="212"/>
        <end position="225"/>
    </location>
</feature>
<evidence type="ECO:0000256" key="3">
    <source>
        <dbReference type="ARBA" id="ARBA00022989"/>
    </source>
</evidence>
<feature type="transmembrane region" description="Helical" evidence="6">
    <location>
        <begin position="72"/>
        <end position="90"/>
    </location>
</feature>
<dbReference type="InterPro" id="IPR035952">
    <property type="entry name" value="Rhomboid-like_sf"/>
</dbReference>
<dbReference type="GO" id="GO:0016020">
    <property type="term" value="C:membrane"/>
    <property type="evidence" value="ECO:0007669"/>
    <property type="project" value="UniProtKB-SubCell"/>
</dbReference>
<dbReference type="RefSeq" id="WP_170124442.1">
    <property type="nucleotide sequence ID" value="NZ_QKZK01000050.1"/>
</dbReference>
<organism evidence="8 9">
    <name type="scientific">Breznakibacter xylanolyticus</name>
    <dbReference type="NCBI Taxonomy" id="990"/>
    <lineage>
        <taxon>Bacteria</taxon>
        <taxon>Pseudomonadati</taxon>
        <taxon>Bacteroidota</taxon>
        <taxon>Bacteroidia</taxon>
        <taxon>Marinilabiliales</taxon>
        <taxon>Marinilabiliaceae</taxon>
        <taxon>Breznakibacter</taxon>
    </lineage>
</organism>
<dbReference type="AlphaFoldDB" id="A0A2W7MRN0"/>
<comment type="subcellular location">
    <subcellularLocation>
        <location evidence="1">Membrane</location>
        <topology evidence="1">Multi-pass membrane protein</topology>
    </subcellularLocation>
</comment>
<keyword evidence="9" id="KW-1185">Reference proteome</keyword>
<dbReference type="Pfam" id="PF01694">
    <property type="entry name" value="Rhomboid"/>
    <property type="match status" value="1"/>
</dbReference>
<dbReference type="EMBL" id="QKZK01000050">
    <property type="protein sequence ID" value="PZX10568.1"/>
    <property type="molecule type" value="Genomic_DNA"/>
</dbReference>
<evidence type="ECO:0000256" key="5">
    <source>
        <dbReference type="SAM" id="MobiDB-lite"/>
    </source>
</evidence>
<proteinExistence type="predicted"/>
<dbReference type="GO" id="GO:0004252">
    <property type="term" value="F:serine-type endopeptidase activity"/>
    <property type="evidence" value="ECO:0007669"/>
    <property type="project" value="InterPro"/>
</dbReference>
<evidence type="ECO:0000256" key="1">
    <source>
        <dbReference type="ARBA" id="ARBA00004141"/>
    </source>
</evidence>
<dbReference type="PANTHER" id="PTHR43066">
    <property type="entry name" value="RHOMBOID-RELATED PROTEIN"/>
    <property type="match status" value="1"/>
</dbReference>
<feature type="transmembrane region" description="Helical" evidence="6">
    <location>
        <begin position="144"/>
        <end position="163"/>
    </location>
</feature>
<dbReference type="Gene3D" id="1.20.1540.10">
    <property type="entry name" value="Rhomboid-like"/>
    <property type="match status" value="1"/>
</dbReference>
<evidence type="ECO:0000256" key="2">
    <source>
        <dbReference type="ARBA" id="ARBA00022692"/>
    </source>
</evidence>
<keyword evidence="3 6" id="KW-1133">Transmembrane helix</keyword>
<accession>A0A2W7MRN0</accession>